<evidence type="ECO:0000256" key="1">
    <source>
        <dbReference type="ARBA" id="ARBA00008861"/>
    </source>
</evidence>
<name>A0A9W9Y1Z0_9EURO</name>
<dbReference type="PANTHER" id="PTHR31544">
    <property type="entry name" value="AIG2-LIKE PROTEIN D"/>
    <property type="match status" value="1"/>
</dbReference>
<dbReference type="Gene3D" id="3.10.490.10">
    <property type="entry name" value="Gamma-glutamyl cyclotransferase-like"/>
    <property type="match status" value="1"/>
</dbReference>
<dbReference type="EMBL" id="JAPWDS010000002">
    <property type="protein sequence ID" value="KAJ5514419.1"/>
    <property type="molecule type" value="Genomic_DNA"/>
</dbReference>
<dbReference type="Proteomes" id="UP001149954">
    <property type="component" value="Unassembled WGS sequence"/>
</dbReference>
<proteinExistence type="inferred from homology"/>
<evidence type="ECO:0000313" key="6">
    <source>
        <dbReference type="Proteomes" id="UP001149954"/>
    </source>
</evidence>
<dbReference type="PANTHER" id="PTHR31544:SF4">
    <property type="entry name" value="GAMMA-GLUTAMYLCYCLOTRANSFERASE-RELATED"/>
    <property type="match status" value="1"/>
</dbReference>
<dbReference type="Pfam" id="PF06094">
    <property type="entry name" value="GGACT"/>
    <property type="match status" value="1"/>
</dbReference>
<dbReference type="InterPro" id="IPR036568">
    <property type="entry name" value="GGCT-like_sf"/>
</dbReference>
<dbReference type="OrthoDB" id="3262926at2759"/>
<evidence type="ECO:0000256" key="2">
    <source>
        <dbReference type="ARBA" id="ARBA00022679"/>
    </source>
</evidence>
<gene>
    <name evidence="5" type="ORF">N7463_003971</name>
</gene>
<comment type="similarity">
    <text evidence="1">Belongs to the gamma-glutamylcyclotransferase family.</text>
</comment>
<evidence type="ECO:0000259" key="4">
    <source>
        <dbReference type="Pfam" id="PF06094"/>
    </source>
</evidence>
<dbReference type="SUPFAM" id="SSF110857">
    <property type="entry name" value="Gamma-glutamyl cyclotransferase-like"/>
    <property type="match status" value="1"/>
</dbReference>
<keyword evidence="2" id="KW-0808">Transferase</keyword>
<accession>A0A9W9Y1Z0</accession>
<dbReference type="CDD" id="cd06661">
    <property type="entry name" value="GGCT_like"/>
    <property type="match status" value="1"/>
</dbReference>
<dbReference type="InterPro" id="IPR045038">
    <property type="entry name" value="AIG2-like"/>
</dbReference>
<evidence type="ECO:0000256" key="3">
    <source>
        <dbReference type="ARBA" id="ARBA00030602"/>
    </source>
</evidence>
<dbReference type="GO" id="GO:0016740">
    <property type="term" value="F:transferase activity"/>
    <property type="evidence" value="ECO:0007669"/>
    <property type="project" value="UniProtKB-KW"/>
</dbReference>
<comment type="caution">
    <text evidence="5">The sequence shown here is derived from an EMBL/GenBank/DDBJ whole genome shotgun (WGS) entry which is preliminary data.</text>
</comment>
<organism evidence="5 6">
    <name type="scientific">Penicillium fimorum</name>
    <dbReference type="NCBI Taxonomy" id="1882269"/>
    <lineage>
        <taxon>Eukaryota</taxon>
        <taxon>Fungi</taxon>
        <taxon>Dikarya</taxon>
        <taxon>Ascomycota</taxon>
        <taxon>Pezizomycotina</taxon>
        <taxon>Eurotiomycetes</taxon>
        <taxon>Eurotiomycetidae</taxon>
        <taxon>Eurotiales</taxon>
        <taxon>Aspergillaceae</taxon>
        <taxon>Penicillium</taxon>
    </lineage>
</organism>
<reference evidence="5" key="1">
    <citation type="submission" date="2022-12" db="EMBL/GenBank/DDBJ databases">
        <authorList>
            <person name="Petersen C."/>
        </authorList>
    </citation>
    <scope>NUCLEOTIDE SEQUENCE</scope>
    <source>
        <strain evidence="5">IBT 29495</strain>
    </source>
</reference>
<dbReference type="AlphaFoldDB" id="A0A9W9Y1Z0"/>
<evidence type="ECO:0000313" key="5">
    <source>
        <dbReference type="EMBL" id="KAJ5514419.1"/>
    </source>
</evidence>
<feature type="domain" description="Gamma-glutamylcyclotransferase AIG2-like" evidence="4">
    <location>
        <begin position="49"/>
        <end position="171"/>
    </location>
</feature>
<reference evidence="5" key="2">
    <citation type="journal article" date="2023" name="IMA Fungus">
        <title>Comparative genomic study of the Penicillium genus elucidates a diverse pangenome and 15 lateral gene transfer events.</title>
        <authorList>
            <person name="Petersen C."/>
            <person name="Sorensen T."/>
            <person name="Nielsen M.R."/>
            <person name="Sondergaard T.E."/>
            <person name="Sorensen J.L."/>
            <person name="Fitzpatrick D.A."/>
            <person name="Frisvad J.C."/>
            <person name="Nielsen K.L."/>
        </authorList>
    </citation>
    <scope>NUCLEOTIDE SEQUENCE</scope>
    <source>
        <strain evidence="5">IBT 29495</strain>
    </source>
</reference>
<sequence length="233" mass="26694">MRNTRPSPMVRKFIRANASADPPRPSLLPSSDNFAQNSWPQDPIRDEYCFFYGILMDLDTLSKDLGSSKPPPIMRPARIIGYEIKLWGPYPALLYGKPLHLVDGMVCGHLSPTQLDRLAAYETDKYPLQACLINVLNDDGSTEKTIEGVSFMWNGRQDELRRGTFDLKQWRKHRQLRGLDWGLQKCPAWLFDALRQCWAYIRIGCLLKNSKLALRHIASENAALRPRAKLHTT</sequence>
<protein>
    <recommendedName>
        <fullName evidence="3">Putative gamma-glutamylcyclotransferase</fullName>
    </recommendedName>
</protein>
<dbReference type="InterPro" id="IPR013024">
    <property type="entry name" value="GGCT-like"/>
</dbReference>
<keyword evidence="6" id="KW-1185">Reference proteome</keyword>
<dbReference type="InterPro" id="IPR009288">
    <property type="entry name" value="AIG2-like_dom"/>
</dbReference>